<dbReference type="Proteomes" id="UP001293593">
    <property type="component" value="Unassembled WGS sequence"/>
</dbReference>
<evidence type="ECO:0000313" key="3">
    <source>
        <dbReference type="Proteomes" id="UP001293593"/>
    </source>
</evidence>
<name>A0AAE1MBW0_9FABA</name>
<dbReference type="CDD" id="cd22157">
    <property type="entry name" value="F-box_AtFBW1-like"/>
    <property type="match status" value="2"/>
</dbReference>
<dbReference type="InterPro" id="IPR015915">
    <property type="entry name" value="Kelch-typ_b-propeller"/>
</dbReference>
<dbReference type="InterPro" id="IPR036047">
    <property type="entry name" value="F-box-like_dom_sf"/>
</dbReference>
<dbReference type="Pfam" id="PF00646">
    <property type="entry name" value="F-box"/>
    <property type="match status" value="2"/>
</dbReference>
<dbReference type="SUPFAM" id="SSF117281">
    <property type="entry name" value="Kelch motif"/>
    <property type="match status" value="1"/>
</dbReference>
<dbReference type="SUPFAM" id="SSF50965">
    <property type="entry name" value="Galactose oxidase, central domain"/>
    <property type="match status" value="1"/>
</dbReference>
<gene>
    <name evidence="2" type="ORF">QN277_005742</name>
</gene>
<evidence type="ECO:0000313" key="2">
    <source>
        <dbReference type="EMBL" id="KAK4259404.1"/>
    </source>
</evidence>
<comment type="caution">
    <text evidence="2">The sequence shown here is derived from an EMBL/GenBank/DDBJ whole genome shotgun (WGS) entry which is preliminary data.</text>
</comment>
<dbReference type="PROSITE" id="PS50181">
    <property type="entry name" value="FBOX"/>
    <property type="match status" value="2"/>
</dbReference>
<dbReference type="PANTHER" id="PTHR31672">
    <property type="entry name" value="BNACNNG10540D PROTEIN"/>
    <property type="match status" value="1"/>
</dbReference>
<dbReference type="Pfam" id="PF08268">
    <property type="entry name" value="FBA_3"/>
    <property type="match status" value="1"/>
</dbReference>
<reference evidence="2" key="1">
    <citation type="submission" date="2023-10" db="EMBL/GenBank/DDBJ databases">
        <title>Chromosome-level genome of the transformable northern wattle, Acacia crassicarpa.</title>
        <authorList>
            <person name="Massaro I."/>
            <person name="Sinha N.R."/>
            <person name="Poethig S."/>
            <person name="Leichty A.R."/>
        </authorList>
    </citation>
    <scope>NUCLEOTIDE SEQUENCE</scope>
    <source>
        <strain evidence="2">Acra3RX</strain>
        <tissue evidence="2">Leaf</tissue>
    </source>
</reference>
<dbReference type="SMART" id="SM00256">
    <property type="entry name" value="FBOX"/>
    <property type="match status" value="2"/>
</dbReference>
<dbReference type="InterPro" id="IPR013187">
    <property type="entry name" value="F-box-assoc_dom_typ3"/>
</dbReference>
<dbReference type="InterPro" id="IPR006527">
    <property type="entry name" value="F-box-assoc_dom_typ1"/>
</dbReference>
<dbReference type="InterPro" id="IPR050796">
    <property type="entry name" value="SCF_F-box_component"/>
</dbReference>
<feature type="domain" description="F-box" evidence="1">
    <location>
        <begin position="430"/>
        <end position="477"/>
    </location>
</feature>
<dbReference type="Gene3D" id="1.20.1280.50">
    <property type="match status" value="2"/>
</dbReference>
<dbReference type="InterPro" id="IPR001810">
    <property type="entry name" value="F-box_dom"/>
</dbReference>
<dbReference type="NCBIfam" id="TIGR01640">
    <property type="entry name" value="F_box_assoc_1"/>
    <property type="match status" value="2"/>
</dbReference>
<dbReference type="InterPro" id="IPR017451">
    <property type="entry name" value="F-box-assoc_interact_dom"/>
</dbReference>
<dbReference type="InterPro" id="IPR011043">
    <property type="entry name" value="Gal_Oxase/kelch_b-propeller"/>
</dbReference>
<protein>
    <recommendedName>
        <fullName evidence="1">F-box domain-containing protein</fullName>
    </recommendedName>
</protein>
<dbReference type="Pfam" id="PF07734">
    <property type="entry name" value="FBA_1"/>
    <property type="match status" value="1"/>
</dbReference>
<dbReference type="PANTHER" id="PTHR31672:SF13">
    <property type="entry name" value="F-BOX PROTEIN CPR30-LIKE"/>
    <property type="match status" value="1"/>
</dbReference>
<organism evidence="2 3">
    <name type="scientific">Acacia crassicarpa</name>
    <name type="common">northern wattle</name>
    <dbReference type="NCBI Taxonomy" id="499986"/>
    <lineage>
        <taxon>Eukaryota</taxon>
        <taxon>Viridiplantae</taxon>
        <taxon>Streptophyta</taxon>
        <taxon>Embryophyta</taxon>
        <taxon>Tracheophyta</taxon>
        <taxon>Spermatophyta</taxon>
        <taxon>Magnoliopsida</taxon>
        <taxon>eudicotyledons</taxon>
        <taxon>Gunneridae</taxon>
        <taxon>Pentapetalae</taxon>
        <taxon>rosids</taxon>
        <taxon>fabids</taxon>
        <taxon>Fabales</taxon>
        <taxon>Fabaceae</taxon>
        <taxon>Caesalpinioideae</taxon>
        <taxon>mimosoid clade</taxon>
        <taxon>Acacieae</taxon>
        <taxon>Acacia</taxon>
    </lineage>
</organism>
<evidence type="ECO:0000259" key="1">
    <source>
        <dbReference type="PROSITE" id="PS50181"/>
    </source>
</evidence>
<sequence>MAEMVVLGNPKLLTQAILKNILKRLPVKSLLRFQCVCKQWRTLIKTPSFIADHLHHSTHHNSSLLFQRSGSDKDLPVDIYFLDCEKQFHEVQNIPLDSSVRVRIVGSSNGLLCVERSSVQVHSLFLWNPAIRKISLVHSNVYDFEGSIYVGYGYSPIVDDYKILRCYVPEEEYGDEDEVNRVEVYSLSTRRWKKVKFGNLNGVNFQSDTVSANGAMFWLGSKPDNEEELVISFDIAEEAFTLVPMPPLDESHKYSGHKLTVHENKLAVISHFIEAVSFTTDSWYIDLWVGEEGIGAPKERWRWTKKYSLITYTDAEHPSGIFRINPLCIWRDELVCNGVERSGIVSKTDCEKNIEVNEMFGMFGETESEENTEVISVLCLSNLRTNKLRKIATGRCGNEFSVILSHTESLVPIDGIGIRQVNTIGQKIVDGNTRFLPQEIIPNILKRLPVKSLLRFQCVCKQWKNLIIAPSFIANHLHHSTHHNPSLLFQWSGSNKRLPVDLHLVDCKKQVHEVQNIPFDSVHVRIIGSCNGLLCVQCTSNRVHSLFLWNPATRKIRQVHNNVHDFEGRIYVGYGFSPIVNDYKILRAYVPEDEDEVNRVEVYSLSTQRWRKIKFGNLEGVNLNYETLNANGAMFWHDMEEDLVVSFDIASDAFTLIPMPPLDKYEKCFGCKLIVYENKLAVISHFLKSVSFTTDSWYIDLWVVEEGVGVPQERWSWIKKYSLITHTDAGHPSGVFRIDPLCIWRDELVCNGLEIDGKAKHKEDLKEDDVLSVLCLSNLRTNELRKIATDRCSVDFSVIFNHVESLVPTDSIRIQEIHRA</sequence>
<accession>A0AAE1MBW0</accession>
<keyword evidence="3" id="KW-1185">Reference proteome</keyword>
<dbReference type="AlphaFoldDB" id="A0AAE1MBW0"/>
<feature type="domain" description="F-box" evidence="1">
    <location>
        <begin position="13"/>
        <end position="54"/>
    </location>
</feature>
<dbReference type="EMBL" id="JAWXYG010000011">
    <property type="protein sequence ID" value="KAK4259404.1"/>
    <property type="molecule type" value="Genomic_DNA"/>
</dbReference>
<proteinExistence type="predicted"/>
<dbReference type="SUPFAM" id="SSF81383">
    <property type="entry name" value="F-box domain"/>
    <property type="match status" value="2"/>
</dbReference>